<gene>
    <name evidence="4" type="ORF">BN980_GECA13s02573g</name>
</gene>
<evidence type="ECO:0000313" key="5">
    <source>
        <dbReference type="Proteomes" id="UP000242525"/>
    </source>
</evidence>
<dbReference type="GO" id="GO:0032991">
    <property type="term" value="C:protein-containing complex"/>
    <property type="evidence" value="ECO:0007669"/>
    <property type="project" value="UniProtKB-ARBA"/>
</dbReference>
<proteinExistence type="predicted"/>
<dbReference type="PANTHER" id="PTHR44090">
    <property type="entry name" value="WD REPEAT-CONTAINING PROTEIN 61"/>
    <property type="match status" value="1"/>
</dbReference>
<evidence type="ECO:0000256" key="2">
    <source>
        <dbReference type="ARBA" id="ARBA00022737"/>
    </source>
</evidence>
<dbReference type="Pfam" id="PF00400">
    <property type="entry name" value="WD40"/>
    <property type="match status" value="4"/>
</dbReference>
<dbReference type="OrthoDB" id="10251741at2759"/>
<dbReference type="SUPFAM" id="SSF50978">
    <property type="entry name" value="WD40 repeat-like"/>
    <property type="match status" value="1"/>
</dbReference>
<dbReference type="InterPro" id="IPR051510">
    <property type="entry name" value="SKI8"/>
</dbReference>
<dbReference type="Gene3D" id="2.130.10.10">
    <property type="entry name" value="YVTN repeat-like/Quinoprotein amine dehydrogenase"/>
    <property type="match status" value="1"/>
</dbReference>
<dbReference type="Proteomes" id="UP000242525">
    <property type="component" value="Unassembled WGS sequence"/>
</dbReference>
<sequence>MSHLYVASNSVLEAHKSDIFAVGVSEEFTITASGDGSIKLWDNSETEPKGIVLDEQRLGFHHLSTNGSVVGAVNFDGKAYLYDLTKQQRISTPELDSSTQKYWAISLSNDSTKFALSTIDGLVEVWDTEETVQRKSVLKGSKNGFGTSVDISNDGQFVATGHNDGGLYIFNTETDRLIYSIPGHSQPIRSVKFSPGNFYLAVAGDAKFISIYNVSSGEHVVNLNGHEGWIFSLSWNQAGDFLLSSSYDGKVKVWSVETMSVVNTQTDNDKPLLSCAWLDKGWGKGVIGGKNKGFVTVGEENAIRWYREAAGI</sequence>
<evidence type="ECO:0000313" key="4">
    <source>
        <dbReference type="EMBL" id="CDO56071.1"/>
    </source>
</evidence>
<feature type="repeat" description="WD" evidence="3">
    <location>
        <begin position="181"/>
        <end position="222"/>
    </location>
</feature>
<dbReference type="InterPro" id="IPR015943">
    <property type="entry name" value="WD40/YVTN_repeat-like_dom_sf"/>
</dbReference>
<dbReference type="STRING" id="1173061.A0A0J9XGN5"/>
<keyword evidence="2" id="KW-0677">Repeat</keyword>
<dbReference type="AlphaFoldDB" id="A0A0J9XGN5"/>
<dbReference type="PROSITE" id="PS50294">
    <property type="entry name" value="WD_REPEATS_REGION"/>
    <property type="match status" value="2"/>
</dbReference>
<dbReference type="PANTHER" id="PTHR44090:SF1">
    <property type="entry name" value="SUPERKILLER COMPLEX PROTEIN 8"/>
    <property type="match status" value="1"/>
</dbReference>
<comment type="caution">
    <text evidence="4">The sequence shown here is derived from an EMBL/GenBank/DDBJ whole genome shotgun (WGS) entry which is preliminary data.</text>
</comment>
<feature type="repeat" description="WD" evidence="3">
    <location>
        <begin position="12"/>
        <end position="42"/>
    </location>
</feature>
<dbReference type="PROSITE" id="PS50082">
    <property type="entry name" value="WD_REPEATS_2"/>
    <property type="match status" value="3"/>
</dbReference>
<protein>
    <submittedName>
        <fullName evidence="4">Similar to Saccharomyces cerevisiae YGL213C SKI8 Ski complex component and WD-repeat protein, mediates 3'-5' RNA degradation by the cytoplasmic exosome</fullName>
    </submittedName>
</protein>
<dbReference type="EMBL" id="CCBN010000013">
    <property type="protein sequence ID" value="CDO56071.1"/>
    <property type="molecule type" value="Genomic_DNA"/>
</dbReference>
<reference evidence="4" key="1">
    <citation type="submission" date="2014-03" db="EMBL/GenBank/DDBJ databases">
        <authorList>
            <person name="Casaregola S."/>
        </authorList>
    </citation>
    <scope>NUCLEOTIDE SEQUENCE [LARGE SCALE GENOMIC DNA]</scope>
    <source>
        <strain evidence="4">CLIB 918</strain>
    </source>
</reference>
<evidence type="ECO:0000256" key="3">
    <source>
        <dbReference type="PROSITE-ProRule" id="PRU00221"/>
    </source>
</evidence>
<accession>A0A0J9XGN5</accession>
<dbReference type="CDD" id="cd00200">
    <property type="entry name" value="WD40"/>
    <property type="match status" value="1"/>
</dbReference>
<dbReference type="InterPro" id="IPR001680">
    <property type="entry name" value="WD40_rpt"/>
</dbReference>
<dbReference type="SMART" id="SM00320">
    <property type="entry name" value="WD40"/>
    <property type="match status" value="6"/>
</dbReference>
<keyword evidence="5" id="KW-1185">Reference proteome</keyword>
<keyword evidence="1 3" id="KW-0853">WD repeat</keyword>
<organism evidence="4 5">
    <name type="scientific">Geotrichum candidum</name>
    <name type="common">Oospora lactis</name>
    <name type="synonym">Dipodascus geotrichum</name>
    <dbReference type="NCBI Taxonomy" id="1173061"/>
    <lineage>
        <taxon>Eukaryota</taxon>
        <taxon>Fungi</taxon>
        <taxon>Dikarya</taxon>
        <taxon>Ascomycota</taxon>
        <taxon>Saccharomycotina</taxon>
        <taxon>Dipodascomycetes</taxon>
        <taxon>Dipodascales</taxon>
        <taxon>Dipodascaceae</taxon>
        <taxon>Geotrichum</taxon>
    </lineage>
</organism>
<dbReference type="GO" id="GO:0005634">
    <property type="term" value="C:nucleus"/>
    <property type="evidence" value="ECO:0007669"/>
    <property type="project" value="TreeGrafter"/>
</dbReference>
<name>A0A0J9XGN5_GEOCN</name>
<evidence type="ECO:0000256" key="1">
    <source>
        <dbReference type="ARBA" id="ARBA00022574"/>
    </source>
</evidence>
<dbReference type="InterPro" id="IPR036322">
    <property type="entry name" value="WD40_repeat_dom_sf"/>
</dbReference>
<feature type="repeat" description="WD" evidence="3">
    <location>
        <begin position="223"/>
        <end position="264"/>
    </location>
</feature>